<feature type="signal peptide" evidence="1">
    <location>
        <begin position="1"/>
        <end position="19"/>
    </location>
</feature>
<sequence length="216" mass="24888">MRKLFLTLFIVSLTIISSAQEFRAGPLLGTSFSQVDGDNYVGYNKVGLNLGAFVSRQVGEKWEVQLDIEYMQKGSREAPKPDKGHYDDYKIALSYIQFPVVARYRHKQFSGEAGLSIGALLSSNEEIDGTPIEDFPQYDPVPFENMEWATVFGLNYHINDRLWINARWLYSINRIRIPYDGEIPVYNPKPHWFSRKPGQYNNNFVVTAYYAINKLL</sequence>
<reference evidence="3 4" key="1">
    <citation type="submission" date="2021-01" db="EMBL/GenBank/DDBJ databases">
        <title>Carboxyliciviraga sp.nov., isolated from coastal sediments.</title>
        <authorList>
            <person name="Lu D."/>
            <person name="Zhang T."/>
        </authorList>
    </citation>
    <scope>NUCLEOTIDE SEQUENCE [LARGE SCALE GENOMIC DNA]</scope>
    <source>
        <strain evidence="3 4">N1Y132</strain>
    </source>
</reference>
<organism evidence="3 4">
    <name type="scientific">Carboxylicivirga marina</name>
    <dbReference type="NCBI Taxonomy" id="2800988"/>
    <lineage>
        <taxon>Bacteria</taxon>
        <taxon>Pseudomonadati</taxon>
        <taxon>Bacteroidota</taxon>
        <taxon>Bacteroidia</taxon>
        <taxon>Marinilabiliales</taxon>
        <taxon>Marinilabiliaceae</taxon>
        <taxon>Carboxylicivirga</taxon>
    </lineage>
</organism>
<gene>
    <name evidence="3" type="ORF">JIV24_02805</name>
</gene>
<dbReference type="InterPro" id="IPR025665">
    <property type="entry name" value="Beta-barrel_OMP_2"/>
</dbReference>
<evidence type="ECO:0000313" key="3">
    <source>
        <dbReference type="EMBL" id="MBK3516254.1"/>
    </source>
</evidence>
<comment type="caution">
    <text evidence="3">The sequence shown here is derived from an EMBL/GenBank/DDBJ whole genome shotgun (WGS) entry which is preliminary data.</text>
</comment>
<dbReference type="Pfam" id="PF13568">
    <property type="entry name" value="OMP_b-brl_2"/>
    <property type="match status" value="1"/>
</dbReference>
<proteinExistence type="predicted"/>
<keyword evidence="1" id="KW-0732">Signal</keyword>
<keyword evidence="4" id="KW-1185">Reference proteome</keyword>
<accession>A0ABS1HF33</accession>
<dbReference type="EMBL" id="JAENRR010000004">
    <property type="protein sequence ID" value="MBK3516254.1"/>
    <property type="molecule type" value="Genomic_DNA"/>
</dbReference>
<dbReference type="Proteomes" id="UP000605676">
    <property type="component" value="Unassembled WGS sequence"/>
</dbReference>
<evidence type="ECO:0000256" key="1">
    <source>
        <dbReference type="SAM" id="SignalP"/>
    </source>
</evidence>
<name>A0ABS1HF33_9BACT</name>
<feature type="chain" id="PRO_5046384675" evidence="1">
    <location>
        <begin position="20"/>
        <end position="216"/>
    </location>
</feature>
<evidence type="ECO:0000259" key="2">
    <source>
        <dbReference type="Pfam" id="PF13568"/>
    </source>
</evidence>
<feature type="domain" description="Outer membrane protein beta-barrel" evidence="2">
    <location>
        <begin position="19"/>
        <end position="175"/>
    </location>
</feature>
<evidence type="ECO:0000313" key="4">
    <source>
        <dbReference type="Proteomes" id="UP000605676"/>
    </source>
</evidence>
<dbReference type="RefSeq" id="WP_200463484.1">
    <property type="nucleotide sequence ID" value="NZ_JAENRR010000004.1"/>
</dbReference>
<dbReference type="InterPro" id="IPR011250">
    <property type="entry name" value="OMP/PagP_B-barrel"/>
</dbReference>
<protein>
    <submittedName>
        <fullName evidence="3">PorT family protein</fullName>
    </submittedName>
</protein>
<dbReference type="SUPFAM" id="SSF56925">
    <property type="entry name" value="OMPA-like"/>
    <property type="match status" value="1"/>
</dbReference>